<reference evidence="1 2" key="1">
    <citation type="journal article" date="2021" name="ISME Commun">
        <title>Automated analysis of genomic sequences facilitates high-throughput and comprehensive description of bacteria.</title>
        <authorList>
            <person name="Hitch T.C.A."/>
        </authorList>
    </citation>
    <scope>NUCLEOTIDE SEQUENCE [LARGE SCALE GENOMIC DNA]</scope>
    <source>
        <strain evidence="1 2">Sanger_109</strain>
    </source>
</reference>
<sequence>MRKDTKVYCNCCGKEICKRNEIYTEEFIHLKKDWGYFSENDGLSQEADICEQCLIKWMKTFKYAPDSWERTEI</sequence>
<dbReference type="EMBL" id="JAOQJQ010000004">
    <property type="protein sequence ID" value="MCU6762649.1"/>
    <property type="molecule type" value="Genomic_DNA"/>
</dbReference>
<name>A0ABT2TKB3_9FIRM</name>
<evidence type="ECO:0000313" key="2">
    <source>
        <dbReference type="Proteomes" id="UP001652442"/>
    </source>
</evidence>
<keyword evidence="2" id="KW-1185">Reference proteome</keyword>
<gene>
    <name evidence="1" type="ORF">OCV88_09920</name>
</gene>
<evidence type="ECO:0000313" key="1">
    <source>
        <dbReference type="EMBL" id="MCU6762649.1"/>
    </source>
</evidence>
<organism evidence="1 2">
    <name type="scientific">Brotonthovivens ammoniilytica</name>
    <dbReference type="NCBI Taxonomy" id="2981725"/>
    <lineage>
        <taxon>Bacteria</taxon>
        <taxon>Bacillati</taxon>
        <taxon>Bacillota</taxon>
        <taxon>Clostridia</taxon>
        <taxon>Lachnospirales</taxon>
        <taxon>Lachnospiraceae</taxon>
        <taxon>Brotonthovivens</taxon>
    </lineage>
</organism>
<proteinExistence type="predicted"/>
<accession>A0ABT2TKB3</accession>
<protein>
    <submittedName>
        <fullName evidence="1">Uncharacterized protein</fullName>
    </submittedName>
</protein>
<dbReference type="RefSeq" id="WP_158425361.1">
    <property type="nucleotide sequence ID" value="NZ_JAOQJQ010000004.1"/>
</dbReference>
<comment type="caution">
    <text evidence="1">The sequence shown here is derived from an EMBL/GenBank/DDBJ whole genome shotgun (WGS) entry which is preliminary data.</text>
</comment>
<dbReference type="Proteomes" id="UP001652442">
    <property type="component" value="Unassembled WGS sequence"/>
</dbReference>